<feature type="domain" description="N-acetyltransferase" evidence="2">
    <location>
        <begin position="84"/>
        <end position="161"/>
    </location>
</feature>
<dbReference type="Pfam" id="PF00583">
    <property type="entry name" value="Acetyltransf_1"/>
    <property type="match status" value="1"/>
</dbReference>
<proteinExistence type="predicted"/>
<dbReference type="Gene3D" id="3.40.630.30">
    <property type="match status" value="1"/>
</dbReference>
<dbReference type="InterPro" id="IPR016181">
    <property type="entry name" value="Acyl_CoA_acyltransferase"/>
</dbReference>
<dbReference type="SUPFAM" id="SSF55729">
    <property type="entry name" value="Acyl-CoA N-acyltransferases (Nat)"/>
    <property type="match status" value="1"/>
</dbReference>
<accession>A0A8J3Z942</accession>
<dbReference type="EMBL" id="BOPG01000029">
    <property type="protein sequence ID" value="GIJ57200.1"/>
    <property type="molecule type" value="Genomic_DNA"/>
</dbReference>
<dbReference type="CDD" id="cd04301">
    <property type="entry name" value="NAT_SF"/>
    <property type="match status" value="1"/>
</dbReference>
<organism evidence="3 4">
    <name type="scientific">Virgisporangium aurantiacum</name>
    <dbReference type="NCBI Taxonomy" id="175570"/>
    <lineage>
        <taxon>Bacteria</taxon>
        <taxon>Bacillati</taxon>
        <taxon>Actinomycetota</taxon>
        <taxon>Actinomycetes</taxon>
        <taxon>Micromonosporales</taxon>
        <taxon>Micromonosporaceae</taxon>
        <taxon>Virgisporangium</taxon>
    </lineage>
</organism>
<name>A0A8J3Z942_9ACTN</name>
<feature type="region of interest" description="Disordered" evidence="1">
    <location>
        <begin position="1"/>
        <end position="22"/>
    </location>
</feature>
<keyword evidence="4" id="KW-1185">Reference proteome</keyword>
<dbReference type="Proteomes" id="UP000612585">
    <property type="component" value="Unassembled WGS sequence"/>
</dbReference>
<gene>
    <name evidence="3" type="ORF">Vau01_047160</name>
</gene>
<reference evidence="3" key="1">
    <citation type="submission" date="2021-01" db="EMBL/GenBank/DDBJ databases">
        <title>Whole genome shotgun sequence of Virgisporangium aurantiacum NBRC 16421.</title>
        <authorList>
            <person name="Komaki H."/>
            <person name="Tamura T."/>
        </authorList>
    </citation>
    <scope>NUCLEOTIDE SEQUENCE</scope>
    <source>
        <strain evidence="3">NBRC 16421</strain>
    </source>
</reference>
<dbReference type="InterPro" id="IPR000182">
    <property type="entry name" value="GNAT_dom"/>
</dbReference>
<evidence type="ECO:0000256" key="1">
    <source>
        <dbReference type="SAM" id="MobiDB-lite"/>
    </source>
</evidence>
<evidence type="ECO:0000259" key="2">
    <source>
        <dbReference type="Pfam" id="PF00583"/>
    </source>
</evidence>
<comment type="caution">
    <text evidence="3">The sequence shown here is derived from an EMBL/GenBank/DDBJ whole genome shotgun (WGS) entry which is preliminary data.</text>
</comment>
<protein>
    <recommendedName>
        <fullName evidence="2">N-acetyltransferase domain-containing protein</fullName>
    </recommendedName>
</protein>
<evidence type="ECO:0000313" key="4">
    <source>
        <dbReference type="Proteomes" id="UP000612585"/>
    </source>
</evidence>
<evidence type="ECO:0000313" key="3">
    <source>
        <dbReference type="EMBL" id="GIJ57200.1"/>
    </source>
</evidence>
<dbReference type="GO" id="GO:0016747">
    <property type="term" value="F:acyltransferase activity, transferring groups other than amino-acyl groups"/>
    <property type="evidence" value="ECO:0007669"/>
    <property type="project" value="InterPro"/>
</dbReference>
<sequence length="185" mass="19302">MTGRRSGGQRPQPDRGSGELLLTDGTPARLRALAVTDRQVLQDLYAALSQISRRGRFQMAPPRLNNRMLDRLVGDVDQRDHVAVLLLAPAGRDETAVGVGRMIRYASDPTTADIAIAVADDWQGRGAGSVLAHALAASRPAGVVRLATVVSVGNTASLATLATLGTVAVVAVGGAQYDVTVTLDP</sequence>
<dbReference type="RefSeq" id="WP_203996338.1">
    <property type="nucleotide sequence ID" value="NZ_BOPG01000029.1"/>
</dbReference>
<dbReference type="AlphaFoldDB" id="A0A8J3Z942"/>